<gene>
    <name evidence="2" type="ORF">SAMN05216564_101165</name>
</gene>
<dbReference type="AlphaFoldDB" id="A0A1H3DVF1"/>
<keyword evidence="1" id="KW-1133">Transmembrane helix</keyword>
<dbReference type="RefSeq" id="WP_039402034.1">
    <property type="nucleotide sequence ID" value="NZ_FNPC01000001.1"/>
</dbReference>
<feature type="transmembrane region" description="Helical" evidence="1">
    <location>
        <begin position="64"/>
        <end position="85"/>
    </location>
</feature>
<dbReference type="OrthoDB" id="236970at2157"/>
<evidence type="ECO:0008006" key="4">
    <source>
        <dbReference type="Google" id="ProtNLM"/>
    </source>
</evidence>
<organism evidence="2 3">
    <name type="scientific">Halopenitus persicus</name>
    <dbReference type="NCBI Taxonomy" id="1048396"/>
    <lineage>
        <taxon>Archaea</taxon>
        <taxon>Methanobacteriati</taxon>
        <taxon>Methanobacteriota</taxon>
        <taxon>Stenosarchaea group</taxon>
        <taxon>Halobacteria</taxon>
        <taxon>Halobacteriales</taxon>
        <taxon>Haloferacaceae</taxon>
        <taxon>Halopenitus</taxon>
    </lineage>
</organism>
<keyword evidence="1" id="KW-0472">Membrane</keyword>
<proteinExistence type="predicted"/>
<dbReference type="GeneID" id="43838307"/>
<feature type="transmembrane region" description="Helical" evidence="1">
    <location>
        <begin position="91"/>
        <end position="110"/>
    </location>
</feature>
<feature type="transmembrane region" description="Helical" evidence="1">
    <location>
        <begin position="122"/>
        <end position="139"/>
    </location>
</feature>
<feature type="transmembrane region" description="Helical" evidence="1">
    <location>
        <begin position="33"/>
        <end position="57"/>
    </location>
</feature>
<evidence type="ECO:0000313" key="2">
    <source>
        <dbReference type="EMBL" id="SDX70396.1"/>
    </source>
</evidence>
<feature type="transmembrane region" description="Helical" evidence="1">
    <location>
        <begin position="10"/>
        <end position="27"/>
    </location>
</feature>
<dbReference type="EMBL" id="FNPC01000001">
    <property type="protein sequence ID" value="SDX70396.1"/>
    <property type="molecule type" value="Genomic_DNA"/>
</dbReference>
<protein>
    <recommendedName>
        <fullName evidence="4">DUF1109 domain-containing protein</fullName>
    </recommendedName>
</protein>
<keyword evidence="3" id="KW-1185">Reference proteome</keyword>
<keyword evidence="1" id="KW-0812">Transmembrane</keyword>
<sequence>MNLQIDGGKVLYALGVLFALGAFVYFIRDVVFGLSITVKAALLFLTFLAFLLVGLWIDRDALDVVAYAIASLAYAVFLGYVISRYDPSETGIFLLFVVSAALFVGLGYVVRQGGVAIPDRTVRYALVGIVGVGVLLVGADVASAEVDYTAELDEEATLTVPDRVAADAEASDIVPLRGQIGTLTVRNGGPFTRPVDLPSMRGCVVGTNATPSDRGTSIRYEQRSYERSDRIGGGAERTHAVTAELPVRANATDDGSLTFAVERGTDCDVSREEPTIVVIVGAEGTTTRPPLVAD</sequence>
<name>A0A1H3DVF1_9EURY</name>
<dbReference type="Proteomes" id="UP000199079">
    <property type="component" value="Unassembled WGS sequence"/>
</dbReference>
<reference evidence="3" key="1">
    <citation type="submission" date="2016-10" db="EMBL/GenBank/DDBJ databases">
        <authorList>
            <person name="Varghese N."/>
            <person name="Submissions S."/>
        </authorList>
    </citation>
    <scope>NUCLEOTIDE SEQUENCE [LARGE SCALE GENOMIC DNA]</scope>
    <source>
        <strain evidence="3">DC30,IBRC 10041,KCTC 4046</strain>
    </source>
</reference>
<evidence type="ECO:0000256" key="1">
    <source>
        <dbReference type="SAM" id="Phobius"/>
    </source>
</evidence>
<evidence type="ECO:0000313" key="3">
    <source>
        <dbReference type="Proteomes" id="UP000199079"/>
    </source>
</evidence>
<accession>A0A1H3DVF1</accession>